<proteinExistence type="predicted"/>
<feature type="transmembrane region" description="Helical" evidence="1">
    <location>
        <begin position="106"/>
        <end position="129"/>
    </location>
</feature>
<protein>
    <submittedName>
        <fullName evidence="2">Uncharacterized protein</fullName>
    </submittedName>
</protein>
<gene>
    <name evidence="2" type="ORF">CC77DRAFT_1048047</name>
</gene>
<feature type="transmembrane region" description="Helical" evidence="1">
    <location>
        <begin position="69"/>
        <end position="94"/>
    </location>
</feature>
<sequence length="164" mass="17981">MSNEPLLPSYGAATQRTRPNEYRLVAKHAHASRAPTDTICAPVFLISAIFTTVWATDLFEGTPTGSAPLLPYFASISLVISTCFWIGYLITIASDNVGGSVLRRNVTIGVAVVGKLVLATAHMVIWQAYKMRYEGLWTPNWVVVFMAAQAWFDVVFVGVNGWVL</sequence>
<dbReference type="EMBL" id="KV441473">
    <property type="protein sequence ID" value="OAG23081.1"/>
    <property type="molecule type" value="Genomic_DNA"/>
</dbReference>
<accession>A0A177DV81</accession>
<evidence type="ECO:0000313" key="2">
    <source>
        <dbReference type="EMBL" id="OAG23081.1"/>
    </source>
</evidence>
<keyword evidence="1" id="KW-1133">Transmembrane helix</keyword>
<feature type="transmembrane region" description="Helical" evidence="1">
    <location>
        <begin position="39"/>
        <end position="57"/>
    </location>
</feature>
<keyword evidence="3" id="KW-1185">Reference proteome</keyword>
<dbReference type="GeneID" id="29113101"/>
<dbReference type="OMA" id="VISTCFW"/>
<evidence type="ECO:0000256" key="1">
    <source>
        <dbReference type="SAM" id="Phobius"/>
    </source>
</evidence>
<dbReference type="KEGG" id="aalt:CC77DRAFT_1048047"/>
<dbReference type="AlphaFoldDB" id="A0A177DV81"/>
<evidence type="ECO:0000313" key="3">
    <source>
        <dbReference type="Proteomes" id="UP000077248"/>
    </source>
</evidence>
<feature type="transmembrane region" description="Helical" evidence="1">
    <location>
        <begin position="141"/>
        <end position="163"/>
    </location>
</feature>
<keyword evidence="1" id="KW-0812">Transmembrane</keyword>
<organism evidence="2 3">
    <name type="scientific">Alternaria alternata</name>
    <name type="common">Alternaria rot fungus</name>
    <name type="synonym">Torula alternata</name>
    <dbReference type="NCBI Taxonomy" id="5599"/>
    <lineage>
        <taxon>Eukaryota</taxon>
        <taxon>Fungi</taxon>
        <taxon>Dikarya</taxon>
        <taxon>Ascomycota</taxon>
        <taxon>Pezizomycotina</taxon>
        <taxon>Dothideomycetes</taxon>
        <taxon>Pleosporomycetidae</taxon>
        <taxon>Pleosporales</taxon>
        <taxon>Pleosporineae</taxon>
        <taxon>Pleosporaceae</taxon>
        <taxon>Alternaria</taxon>
        <taxon>Alternaria sect. Alternaria</taxon>
        <taxon>Alternaria alternata complex</taxon>
    </lineage>
</organism>
<name>A0A177DV81_ALTAL</name>
<dbReference type="RefSeq" id="XP_018388502.1">
    <property type="nucleotide sequence ID" value="XM_018527507.1"/>
</dbReference>
<dbReference type="VEuPathDB" id="FungiDB:CC77DRAFT_1048047"/>
<reference evidence="2 3" key="1">
    <citation type="submission" date="2016-05" db="EMBL/GenBank/DDBJ databases">
        <title>Comparative analysis of secretome profiles of manganese(II)-oxidizing ascomycete fungi.</title>
        <authorList>
            <consortium name="DOE Joint Genome Institute"/>
            <person name="Zeiner C.A."/>
            <person name="Purvine S.O."/>
            <person name="Zink E.M."/>
            <person name="Wu S."/>
            <person name="Pasa-Tolic L."/>
            <person name="Chaput D.L."/>
            <person name="Haridas S."/>
            <person name="Grigoriev I.V."/>
            <person name="Santelli C.M."/>
            <person name="Hansel C.M."/>
        </authorList>
    </citation>
    <scope>NUCLEOTIDE SEQUENCE [LARGE SCALE GENOMIC DNA]</scope>
    <source>
        <strain evidence="2 3">SRC1lrK2f</strain>
    </source>
</reference>
<keyword evidence="1" id="KW-0472">Membrane</keyword>
<dbReference type="Proteomes" id="UP000077248">
    <property type="component" value="Unassembled WGS sequence"/>
</dbReference>